<evidence type="ECO:0000256" key="2">
    <source>
        <dbReference type="ARBA" id="ARBA00022670"/>
    </source>
</evidence>
<keyword evidence="4" id="KW-0482">Metalloprotease</keyword>
<dbReference type="SUPFAM" id="SSF111283">
    <property type="entry name" value="Putative modulator of DNA gyrase, PmbA/TldD"/>
    <property type="match status" value="1"/>
</dbReference>
<dbReference type="Pfam" id="PF19289">
    <property type="entry name" value="PmbA_TldD_3rd"/>
    <property type="match status" value="1"/>
</dbReference>
<reference evidence="7 8" key="1">
    <citation type="submission" date="2016-11" db="EMBL/GenBank/DDBJ databases">
        <authorList>
            <person name="Jaros S."/>
            <person name="Januszkiewicz K."/>
            <person name="Wedrychowicz H."/>
        </authorList>
    </citation>
    <scope>NUCLEOTIDE SEQUENCE [LARGE SCALE GENOMIC DNA]</scope>
    <source>
        <strain evidence="7 8">DSM 21864</strain>
    </source>
</reference>
<dbReference type="InterPro" id="IPR051463">
    <property type="entry name" value="Peptidase_U62_metallo"/>
</dbReference>
<dbReference type="AlphaFoldDB" id="A0A1M6PL43"/>
<protein>
    <submittedName>
        <fullName evidence="7">TldD protein</fullName>
    </submittedName>
</protein>
<dbReference type="Pfam" id="PF01523">
    <property type="entry name" value="PmbA_TldD_1st"/>
    <property type="match status" value="1"/>
</dbReference>
<evidence type="ECO:0000256" key="4">
    <source>
        <dbReference type="ARBA" id="ARBA00023049"/>
    </source>
</evidence>
<dbReference type="OrthoDB" id="9803213at2"/>
<dbReference type="EMBL" id="FQZO01000017">
    <property type="protein sequence ID" value="SHK08577.1"/>
    <property type="molecule type" value="Genomic_DNA"/>
</dbReference>
<accession>A0A1M6PL43</accession>
<comment type="similarity">
    <text evidence="1">Belongs to the peptidase U62 family.</text>
</comment>
<dbReference type="GO" id="GO:0008237">
    <property type="term" value="F:metallopeptidase activity"/>
    <property type="evidence" value="ECO:0007669"/>
    <property type="project" value="UniProtKB-KW"/>
</dbReference>
<name>A0A1M6PL43_9CLOT</name>
<keyword evidence="3" id="KW-0378">Hydrolase</keyword>
<keyword evidence="2" id="KW-0645">Protease</keyword>
<dbReference type="PANTHER" id="PTHR30624">
    <property type="entry name" value="UNCHARACTERIZED PROTEIN TLDD AND PMBA"/>
    <property type="match status" value="1"/>
</dbReference>
<evidence type="ECO:0000313" key="7">
    <source>
        <dbReference type="EMBL" id="SHK08577.1"/>
    </source>
</evidence>
<evidence type="ECO:0000259" key="6">
    <source>
        <dbReference type="Pfam" id="PF19289"/>
    </source>
</evidence>
<dbReference type="Gene3D" id="3.30.2290.10">
    <property type="entry name" value="PmbA/TldD superfamily"/>
    <property type="match status" value="1"/>
</dbReference>
<dbReference type="RefSeq" id="WP_073012977.1">
    <property type="nucleotide sequence ID" value="NZ_FQZO01000017.1"/>
</dbReference>
<keyword evidence="8" id="KW-1185">Reference proteome</keyword>
<dbReference type="STRING" id="1121298.SAMN05444401_0550"/>
<evidence type="ECO:0000313" key="8">
    <source>
        <dbReference type="Proteomes" id="UP000184080"/>
    </source>
</evidence>
<organism evidence="7 8">
    <name type="scientific">Clostridium amylolyticum</name>
    <dbReference type="NCBI Taxonomy" id="1121298"/>
    <lineage>
        <taxon>Bacteria</taxon>
        <taxon>Bacillati</taxon>
        <taxon>Bacillota</taxon>
        <taxon>Clostridia</taxon>
        <taxon>Eubacteriales</taxon>
        <taxon>Clostridiaceae</taxon>
        <taxon>Clostridium</taxon>
    </lineage>
</organism>
<feature type="domain" description="Metalloprotease TldD/E N-terminal" evidence="5">
    <location>
        <begin position="11"/>
        <end position="72"/>
    </location>
</feature>
<feature type="domain" description="Metalloprotease TldD/E C-terminal" evidence="6">
    <location>
        <begin position="215"/>
        <end position="446"/>
    </location>
</feature>
<dbReference type="PANTHER" id="PTHR30624:SF0">
    <property type="entry name" value="METALLOPROTEASE SLR0863"/>
    <property type="match status" value="1"/>
</dbReference>
<dbReference type="GO" id="GO:0005829">
    <property type="term" value="C:cytosol"/>
    <property type="evidence" value="ECO:0007669"/>
    <property type="project" value="TreeGrafter"/>
</dbReference>
<dbReference type="InterPro" id="IPR002510">
    <property type="entry name" value="Metalloprtase-TldD/E_N"/>
</dbReference>
<dbReference type="GO" id="GO:0006508">
    <property type="term" value="P:proteolysis"/>
    <property type="evidence" value="ECO:0007669"/>
    <property type="project" value="UniProtKB-KW"/>
</dbReference>
<evidence type="ECO:0000256" key="3">
    <source>
        <dbReference type="ARBA" id="ARBA00022801"/>
    </source>
</evidence>
<gene>
    <name evidence="7" type="ORF">SAMN05444401_0550</name>
</gene>
<evidence type="ECO:0000256" key="1">
    <source>
        <dbReference type="ARBA" id="ARBA00005836"/>
    </source>
</evidence>
<dbReference type="Proteomes" id="UP000184080">
    <property type="component" value="Unassembled WGS sequence"/>
</dbReference>
<dbReference type="InterPro" id="IPR035068">
    <property type="entry name" value="TldD/PmbA_N"/>
</dbReference>
<evidence type="ECO:0000259" key="5">
    <source>
        <dbReference type="Pfam" id="PF01523"/>
    </source>
</evidence>
<dbReference type="InterPro" id="IPR036059">
    <property type="entry name" value="TldD/PmbA_sf"/>
</dbReference>
<dbReference type="InterPro" id="IPR045569">
    <property type="entry name" value="Metalloprtase-TldD/E_C"/>
</dbReference>
<proteinExistence type="inferred from homology"/>
<sequence>MFKFPENLYSDVRIEEVSSTNIAFLNGQLNENTIREYKGAFIRVFDGQRWYYSSITDVSQIQQELDNLAKMAKPSESIYENPVVKKYEVNKGEYLNFQGKEINKVSYQEKVNLLRSYFNLLENVEEIKMWRATYLDNRKVKKFYSSKGASLLWDYQTCGVSYRFGCSTKEQDKTTDGSYQTASNCFEDLKDIKEELKEKINTYIDFMYNKETIEPGEYTVILSPLAAGVFAHESFGHNSEADFMQGDENAKEQWCIGAKMASDILSIIDYGGEMGSGYVTFDDEGSKAEKTYLIKDGILTGRLHNASTAADFNENLTGNARAINFEYEPIVRMTTTYIDKGNKTKEELIGEVKDGILIEDINHGSGMTTFTLAPNLAYRIRDGKIAEPLSISVITGKVMETLNKIDGVSDTIELLSFVTGGCGKMEQFPLPVGFGGPYVRVNGIRVQ</sequence>